<feature type="domain" description="Heparinase II/III-like C-terminal" evidence="7">
    <location>
        <begin position="378"/>
        <end position="637"/>
    </location>
</feature>
<dbReference type="Gene3D" id="1.50.10.100">
    <property type="entry name" value="Chondroitin AC/alginate lyase"/>
    <property type="match status" value="1"/>
</dbReference>
<dbReference type="RefSeq" id="WP_128768583.1">
    <property type="nucleotide sequence ID" value="NZ_RXOC01000003.1"/>
</dbReference>
<reference evidence="8 9" key="1">
    <citation type="submission" date="2018-12" db="EMBL/GenBank/DDBJ databases">
        <title>The Draft Genome Sequence of the Soil Bacterium Pedobacter tournemirensis R1.</title>
        <authorList>
            <person name="He J."/>
        </authorList>
    </citation>
    <scope>NUCLEOTIDE SEQUENCE [LARGE SCALE GENOMIC DNA]</scope>
    <source>
        <strain evidence="8 9">R1</strain>
    </source>
</reference>
<feature type="domain" description="Alginate lyase" evidence="6">
    <location>
        <begin position="81"/>
        <end position="297"/>
    </location>
</feature>
<accession>A0A4Q0MD67</accession>
<dbReference type="AlphaFoldDB" id="A0A4Q0MD67"/>
<keyword evidence="2 5" id="KW-0732">Signal</keyword>
<dbReference type="GO" id="GO:0016829">
    <property type="term" value="F:lyase activity"/>
    <property type="evidence" value="ECO:0007669"/>
    <property type="project" value="UniProtKB-KW"/>
</dbReference>
<evidence type="ECO:0000313" key="8">
    <source>
        <dbReference type="EMBL" id="RXF71338.1"/>
    </source>
</evidence>
<keyword evidence="4 8" id="KW-0456">Lyase</keyword>
<comment type="caution">
    <text evidence="8">The sequence shown here is derived from an EMBL/GenBank/DDBJ whole genome shotgun (WGS) entry which is preliminary data.</text>
</comment>
<keyword evidence="3" id="KW-0574">Periplasm</keyword>
<sequence length="713" mass="79281">MNYLKKVVLVIFCLQFSLFLTAQEHPNIMLTKAGIDNVRKGCTQYPLLQQSFAQVKDAADKAVEGKINIPVPKDGGGGPSHEQHKRNYQNVLACGIAYQITGEVKYASYVRDVLLGYAAQYEKWPVVHPKSKASNQAGRIFWQILNDCVWQVNVIQGYDMVYDAITPRDRKTIESKLFIPVLKFITENSKETFNRIHNHGTWAVAAVGLTGYVLNKPDYVEMALKGSDKSGKTGYLAQLDQLFSPDGYYTEGPYYQRYALLPFVIFAKAINQYQPERHIYEYRNKVLEKAINTSLQSTYSTGVFFPINDAIKDKTFESAELVYGVDLIYAEMGGKADLLDVAQKQGRVIVSDAGLKVAKDITEGKAKPFQYKSLIITDGAAGNEGGLAVLRSGSNNDQQCLVFKAASQGMGHGHFDRLNILYYDNGSEVFSDYGAARFINIESKNDGEYLPENKTWAKQTVAHNTLVVDKTSAFKANLNEAQSHYPEILYFKGDGEVQAVSAREDKAFPGVSMVRTSVLLHLPELTKALLVDVYKAESGAAHTYDLPFWYNGYITDASFKINAFTDQLRPAGTKYGYEHLWMNSNDSVPGGSGYITVMNNKRFYTTHFAGGSVLNVKTVSLGANDPNYNLLNAKAFILSRSQSHDQTFISITESHGLVDAIAETTTGAKSTVSGLKVIKADRDGTSFSFEVQGKVYQLIMNYTDKNNFIQLIK</sequence>
<dbReference type="InterPro" id="IPR008929">
    <property type="entry name" value="Chondroitin_lyas"/>
</dbReference>
<evidence type="ECO:0000259" key="6">
    <source>
        <dbReference type="Pfam" id="PF05426"/>
    </source>
</evidence>
<name>A0A4Q0MD67_9SPHI</name>
<organism evidence="8 9">
    <name type="scientific">Arcticibacter tournemirensis</name>
    <dbReference type="NCBI Taxonomy" id="699437"/>
    <lineage>
        <taxon>Bacteria</taxon>
        <taxon>Pseudomonadati</taxon>
        <taxon>Bacteroidota</taxon>
        <taxon>Sphingobacteriia</taxon>
        <taxon>Sphingobacteriales</taxon>
        <taxon>Sphingobacteriaceae</taxon>
        <taxon>Arcticibacter</taxon>
    </lineage>
</organism>
<proteinExistence type="predicted"/>
<evidence type="ECO:0000256" key="4">
    <source>
        <dbReference type="ARBA" id="ARBA00023239"/>
    </source>
</evidence>
<dbReference type="InterPro" id="IPR012480">
    <property type="entry name" value="Hepar_II_III_C"/>
</dbReference>
<evidence type="ECO:0000256" key="5">
    <source>
        <dbReference type="SAM" id="SignalP"/>
    </source>
</evidence>
<dbReference type="Gene3D" id="2.70.98.70">
    <property type="match status" value="1"/>
</dbReference>
<evidence type="ECO:0000256" key="1">
    <source>
        <dbReference type="ARBA" id="ARBA00004418"/>
    </source>
</evidence>
<evidence type="ECO:0000256" key="3">
    <source>
        <dbReference type="ARBA" id="ARBA00022764"/>
    </source>
</evidence>
<dbReference type="Pfam" id="PF05426">
    <property type="entry name" value="Alginate_lyase"/>
    <property type="match status" value="1"/>
</dbReference>
<feature type="signal peptide" evidence="5">
    <location>
        <begin position="1"/>
        <end position="22"/>
    </location>
</feature>
<dbReference type="GO" id="GO:0042597">
    <property type="term" value="C:periplasmic space"/>
    <property type="evidence" value="ECO:0007669"/>
    <property type="project" value="UniProtKB-SubCell"/>
</dbReference>
<evidence type="ECO:0000313" key="9">
    <source>
        <dbReference type="Proteomes" id="UP000290848"/>
    </source>
</evidence>
<dbReference type="Proteomes" id="UP000290848">
    <property type="component" value="Unassembled WGS sequence"/>
</dbReference>
<dbReference type="PANTHER" id="PTHR39210">
    <property type="entry name" value="HEPARIN-SULFATE LYASE"/>
    <property type="match status" value="1"/>
</dbReference>
<gene>
    <name evidence="8" type="ORF">EKH83_06530</name>
</gene>
<evidence type="ECO:0000256" key="2">
    <source>
        <dbReference type="ARBA" id="ARBA00022729"/>
    </source>
</evidence>
<feature type="chain" id="PRO_5020271631" evidence="5">
    <location>
        <begin position="23"/>
        <end position="713"/>
    </location>
</feature>
<dbReference type="PANTHER" id="PTHR39210:SF1">
    <property type="entry name" value="HEPARIN-SULFATE LYASE"/>
    <property type="match status" value="1"/>
</dbReference>
<protein>
    <submittedName>
        <fullName evidence="8">Alginate lyase family protein</fullName>
    </submittedName>
</protein>
<dbReference type="EMBL" id="RXOC01000003">
    <property type="protein sequence ID" value="RXF71338.1"/>
    <property type="molecule type" value="Genomic_DNA"/>
</dbReference>
<comment type="subcellular location">
    <subcellularLocation>
        <location evidence="1">Periplasm</location>
    </subcellularLocation>
</comment>
<dbReference type="InterPro" id="IPR008397">
    <property type="entry name" value="Alginate_lyase_dom"/>
</dbReference>
<dbReference type="SUPFAM" id="SSF48230">
    <property type="entry name" value="Chondroitin AC/alginate lyase"/>
    <property type="match status" value="1"/>
</dbReference>
<evidence type="ECO:0000259" key="7">
    <source>
        <dbReference type="Pfam" id="PF07940"/>
    </source>
</evidence>
<dbReference type="Pfam" id="PF07940">
    <property type="entry name" value="Hepar_II_III_C"/>
    <property type="match status" value="1"/>
</dbReference>